<evidence type="ECO:0000256" key="4">
    <source>
        <dbReference type="ARBA" id="ARBA00008391"/>
    </source>
</evidence>
<keyword evidence="19" id="KW-1185">Reference proteome</keyword>
<evidence type="ECO:0000256" key="6">
    <source>
        <dbReference type="ARBA" id="ARBA00022490"/>
    </source>
</evidence>
<protein>
    <recommendedName>
        <fullName evidence="5 15">Hypoxanthine phosphoribosyltransferase</fullName>
        <ecNumber evidence="5 15">2.4.2.8</ecNumber>
    </recommendedName>
</protein>
<evidence type="ECO:0000256" key="15">
    <source>
        <dbReference type="RuleBase" id="RU364099"/>
    </source>
</evidence>
<dbReference type="GO" id="GO:0004422">
    <property type="term" value="F:hypoxanthine phosphoribosyltransferase activity"/>
    <property type="evidence" value="ECO:0007669"/>
    <property type="project" value="InterPro"/>
</dbReference>
<evidence type="ECO:0000256" key="13">
    <source>
        <dbReference type="ARBA" id="ARBA00048811"/>
    </source>
</evidence>
<keyword evidence="6 15" id="KW-0963">Cytoplasm</keyword>
<dbReference type="CDD" id="cd06223">
    <property type="entry name" value="PRTases_typeI"/>
    <property type="match status" value="1"/>
</dbReference>
<comment type="catalytic activity">
    <reaction evidence="14">
        <text>IMP + diphosphate = hypoxanthine + 5-phospho-alpha-D-ribose 1-diphosphate</text>
        <dbReference type="Rhea" id="RHEA:17973"/>
        <dbReference type="ChEBI" id="CHEBI:17368"/>
        <dbReference type="ChEBI" id="CHEBI:33019"/>
        <dbReference type="ChEBI" id="CHEBI:58017"/>
        <dbReference type="ChEBI" id="CHEBI:58053"/>
        <dbReference type="EC" id="2.4.2.8"/>
    </reaction>
    <physiologicalReaction direction="right-to-left" evidence="14">
        <dbReference type="Rhea" id="RHEA:17975"/>
    </physiologicalReaction>
</comment>
<evidence type="ECO:0000256" key="14">
    <source>
        <dbReference type="ARBA" id="ARBA00049402"/>
    </source>
</evidence>
<reference evidence="18 19" key="1">
    <citation type="submission" date="2019-09" db="EMBL/GenBank/DDBJ databases">
        <title>Draft Whole-Genome sequence of Blastochloris sulfoviridis DSM 729.</title>
        <authorList>
            <person name="Meyer T.E."/>
            <person name="Kyndt J.A."/>
        </authorList>
    </citation>
    <scope>NUCLEOTIDE SEQUENCE [LARGE SCALE GENOMIC DNA]</scope>
    <source>
        <strain evidence="18 19">DSM 729</strain>
    </source>
</reference>
<name>A0A5M6I537_9HYPH</name>
<dbReference type="EMBL" id="VWPL01000002">
    <property type="protein sequence ID" value="KAA5603351.1"/>
    <property type="molecule type" value="Genomic_DNA"/>
</dbReference>
<feature type="region of interest" description="Disordered" evidence="16">
    <location>
        <begin position="1"/>
        <end position="21"/>
    </location>
</feature>
<keyword evidence="11 15" id="KW-0547">Nucleotide-binding</keyword>
<evidence type="ECO:0000256" key="9">
    <source>
        <dbReference type="ARBA" id="ARBA00022723"/>
    </source>
</evidence>
<dbReference type="Pfam" id="PF00156">
    <property type="entry name" value="Pribosyltran"/>
    <property type="match status" value="1"/>
</dbReference>
<evidence type="ECO:0000256" key="1">
    <source>
        <dbReference type="ARBA" id="ARBA00001946"/>
    </source>
</evidence>
<sequence length="199" mass="21511">MSPSDHPPSDPSEPPPAAPPPLPAVRVLYDVETIAARNRALATEIAAIEPQRLLVVCVLKGSFVFAADLIRALHAAGVAPEVEFMILSSYRTSTVSTGRVQILRDVESEVRGRDVLLIDDILESGRTLAFAKDLLAARGAARVLTCVLLEKPGKRAVKIDADFLGFRCPDLFVVGYGMDIAHAFRQLPFVGVVEHSETE</sequence>
<dbReference type="SUPFAM" id="SSF53271">
    <property type="entry name" value="PRTase-like"/>
    <property type="match status" value="1"/>
</dbReference>
<keyword evidence="9 15" id="KW-0479">Metal-binding</keyword>
<dbReference type="OrthoDB" id="9802824at2"/>
<comment type="cofactor">
    <cofactor evidence="1 15">
        <name>Mg(2+)</name>
        <dbReference type="ChEBI" id="CHEBI:18420"/>
    </cofactor>
</comment>
<evidence type="ECO:0000256" key="2">
    <source>
        <dbReference type="ARBA" id="ARBA00004496"/>
    </source>
</evidence>
<dbReference type="GO" id="GO:0032263">
    <property type="term" value="P:GMP salvage"/>
    <property type="evidence" value="ECO:0007669"/>
    <property type="project" value="TreeGrafter"/>
</dbReference>
<dbReference type="GO" id="GO:0032264">
    <property type="term" value="P:IMP salvage"/>
    <property type="evidence" value="ECO:0007669"/>
    <property type="project" value="UniProtKB-UniPathway"/>
</dbReference>
<comment type="catalytic activity">
    <reaction evidence="13">
        <text>GMP + diphosphate = guanine + 5-phospho-alpha-D-ribose 1-diphosphate</text>
        <dbReference type="Rhea" id="RHEA:25424"/>
        <dbReference type="ChEBI" id="CHEBI:16235"/>
        <dbReference type="ChEBI" id="CHEBI:33019"/>
        <dbReference type="ChEBI" id="CHEBI:58017"/>
        <dbReference type="ChEBI" id="CHEBI:58115"/>
        <dbReference type="EC" id="2.4.2.8"/>
    </reaction>
    <physiologicalReaction direction="right-to-left" evidence="13">
        <dbReference type="Rhea" id="RHEA:25426"/>
    </physiologicalReaction>
</comment>
<comment type="similarity">
    <text evidence="4 15">Belongs to the purine/pyrimidine phosphoribosyltransferase family.</text>
</comment>
<dbReference type="PANTHER" id="PTHR43340:SF1">
    <property type="entry name" value="HYPOXANTHINE PHOSPHORIBOSYLTRANSFERASE"/>
    <property type="match status" value="1"/>
</dbReference>
<dbReference type="Proteomes" id="UP000323886">
    <property type="component" value="Unassembled WGS sequence"/>
</dbReference>
<dbReference type="AlphaFoldDB" id="A0A5M6I537"/>
<dbReference type="Gene3D" id="3.40.50.2020">
    <property type="match status" value="1"/>
</dbReference>
<comment type="pathway">
    <text evidence="3 15">Purine metabolism; IMP biosynthesis via salvage pathway; IMP from hypoxanthine: step 1/1.</text>
</comment>
<evidence type="ECO:0000259" key="17">
    <source>
        <dbReference type="Pfam" id="PF00156"/>
    </source>
</evidence>
<dbReference type="GO" id="GO:0000287">
    <property type="term" value="F:magnesium ion binding"/>
    <property type="evidence" value="ECO:0007669"/>
    <property type="project" value="TreeGrafter"/>
</dbReference>
<comment type="caution">
    <text evidence="18">The sequence shown here is derived from an EMBL/GenBank/DDBJ whole genome shotgun (WGS) entry which is preliminary data.</text>
</comment>
<organism evidence="18 19">
    <name type="scientific">Blastochloris sulfoviridis</name>
    <dbReference type="NCBI Taxonomy" id="50712"/>
    <lineage>
        <taxon>Bacteria</taxon>
        <taxon>Pseudomonadati</taxon>
        <taxon>Pseudomonadota</taxon>
        <taxon>Alphaproteobacteria</taxon>
        <taxon>Hyphomicrobiales</taxon>
        <taxon>Blastochloridaceae</taxon>
        <taxon>Blastochloris</taxon>
    </lineage>
</organism>
<dbReference type="GO" id="GO:0052657">
    <property type="term" value="F:guanine phosphoribosyltransferase activity"/>
    <property type="evidence" value="ECO:0007669"/>
    <property type="project" value="RHEA"/>
</dbReference>
<dbReference type="InterPro" id="IPR050408">
    <property type="entry name" value="HGPRT"/>
</dbReference>
<dbReference type="EC" id="2.4.2.8" evidence="5 15"/>
<dbReference type="UniPathway" id="UPA00591">
    <property type="reaction ID" value="UER00648"/>
</dbReference>
<dbReference type="GO" id="GO:0006178">
    <property type="term" value="P:guanine salvage"/>
    <property type="evidence" value="ECO:0007669"/>
    <property type="project" value="TreeGrafter"/>
</dbReference>
<dbReference type="GO" id="GO:0046100">
    <property type="term" value="P:hypoxanthine metabolic process"/>
    <property type="evidence" value="ECO:0007669"/>
    <property type="project" value="TreeGrafter"/>
</dbReference>
<comment type="subcellular location">
    <subcellularLocation>
        <location evidence="2 15">Cytoplasm</location>
    </subcellularLocation>
</comment>
<dbReference type="InterPro" id="IPR005904">
    <property type="entry name" value="Hxn_phspho_trans"/>
</dbReference>
<dbReference type="InterPro" id="IPR029057">
    <property type="entry name" value="PRTase-like"/>
</dbReference>
<evidence type="ECO:0000313" key="19">
    <source>
        <dbReference type="Proteomes" id="UP000323886"/>
    </source>
</evidence>
<dbReference type="NCBIfam" id="TIGR01203">
    <property type="entry name" value="HGPRTase"/>
    <property type="match status" value="1"/>
</dbReference>
<evidence type="ECO:0000256" key="16">
    <source>
        <dbReference type="SAM" id="MobiDB-lite"/>
    </source>
</evidence>
<evidence type="ECO:0000256" key="3">
    <source>
        <dbReference type="ARBA" id="ARBA00004669"/>
    </source>
</evidence>
<evidence type="ECO:0000256" key="8">
    <source>
        <dbReference type="ARBA" id="ARBA00022679"/>
    </source>
</evidence>
<keyword evidence="8 15" id="KW-0808">Transferase</keyword>
<dbReference type="GO" id="GO:0005829">
    <property type="term" value="C:cytosol"/>
    <property type="evidence" value="ECO:0007669"/>
    <property type="project" value="TreeGrafter"/>
</dbReference>
<evidence type="ECO:0000256" key="7">
    <source>
        <dbReference type="ARBA" id="ARBA00022676"/>
    </source>
</evidence>
<dbReference type="GO" id="GO:0006166">
    <property type="term" value="P:purine ribonucleoside salvage"/>
    <property type="evidence" value="ECO:0007669"/>
    <property type="project" value="UniProtKB-KW"/>
</dbReference>
<evidence type="ECO:0000256" key="11">
    <source>
        <dbReference type="ARBA" id="ARBA00022741"/>
    </source>
</evidence>
<keyword evidence="7 15" id="KW-0328">Glycosyltransferase</keyword>
<evidence type="ECO:0000256" key="10">
    <source>
        <dbReference type="ARBA" id="ARBA00022726"/>
    </source>
</evidence>
<dbReference type="InterPro" id="IPR000836">
    <property type="entry name" value="PRTase_dom"/>
</dbReference>
<evidence type="ECO:0000256" key="5">
    <source>
        <dbReference type="ARBA" id="ARBA00011895"/>
    </source>
</evidence>
<dbReference type="PANTHER" id="PTHR43340">
    <property type="entry name" value="HYPOXANTHINE-GUANINE PHOSPHORIBOSYLTRANSFERASE"/>
    <property type="match status" value="1"/>
</dbReference>
<keyword evidence="10 15" id="KW-0660">Purine salvage</keyword>
<dbReference type="GO" id="GO:0000166">
    <property type="term" value="F:nucleotide binding"/>
    <property type="evidence" value="ECO:0007669"/>
    <property type="project" value="UniProtKB-KW"/>
</dbReference>
<evidence type="ECO:0000313" key="18">
    <source>
        <dbReference type="EMBL" id="KAA5603351.1"/>
    </source>
</evidence>
<keyword evidence="12 15" id="KW-0460">Magnesium</keyword>
<feature type="domain" description="Phosphoribosyltransferase" evidence="17">
    <location>
        <begin position="32"/>
        <end position="179"/>
    </location>
</feature>
<dbReference type="RefSeq" id="WP_150095900.1">
    <property type="nucleotide sequence ID" value="NZ_VWPL01000002.1"/>
</dbReference>
<evidence type="ECO:0000256" key="12">
    <source>
        <dbReference type="ARBA" id="ARBA00022842"/>
    </source>
</evidence>
<accession>A0A5M6I537</accession>
<proteinExistence type="inferred from homology"/>
<gene>
    <name evidence="18" type="primary">hpt</name>
    <name evidence="18" type="ORF">F1193_01510</name>
</gene>